<comment type="caution">
    <text evidence="1">The sequence shown here is derived from an EMBL/GenBank/DDBJ whole genome shotgun (WGS) entry which is preliminary data.</text>
</comment>
<reference evidence="1" key="1">
    <citation type="journal article" date="2015" name="ISME J.">
        <title>Draft Genome Sequence of Streptomyces incarnatus NRRL8089, which Produces the Nucleoside Antibiotic Sinefungin.</title>
        <authorList>
            <person name="Oshima K."/>
            <person name="Hattori M."/>
            <person name="Shimizu H."/>
            <person name="Fukuda K."/>
            <person name="Nemoto M."/>
            <person name="Inagaki K."/>
            <person name="Tamura T."/>
        </authorList>
    </citation>
    <scope>NUCLEOTIDE SEQUENCE</scope>
    <source>
        <strain evidence="1">FACHB-1277</strain>
    </source>
</reference>
<dbReference type="AlphaFoldDB" id="A0A926Z5E8"/>
<organism evidence="1 2">
    <name type="scientific">Pseudanabaena cinerea FACHB-1277</name>
    <dbReference type="NCBI Taxonomy" id="2949581"/>
    <lineage>
        <taxon>Bacteria</taxon>
        <taxon>Bacillati</taxon>
        <taxon>Cyanobacteriota</taxon>
        <taxon>Cyanophyceae</taxon>
        <taxon>Pseudanabaenales</taxon>
        <taxon>Pseudanabaenaceae</taxon>
        <taxon>Pseudanabaena</taxon>
        <taxon>Pseudanabaena cinerea</taxon>
    </lineage>
</organism>
<name>A0A926Z5E8_9CYAN</name>
<evidence type="ECO:0000313" key="2">
    <source>
        <dbReference type="Proteomes" id="UP000631421"/>
    </source>
</evidence>
<proteinExistence type="predicted"/>
<reference evidence="1" key="2">
    <citation type="submission" date="2020-08" db="EMBL/GenBank/DDBJ databases">
        <authorList>
            <person name="Chen M."/>
            <person name="Teng W."/>
            <person name="Zhao L."/>
            <person name="Hu C."/>
            <person name="Zhou Y."/>
            <person name="Han B."/>
            <person name="Song L."/>
            <person name="Shu W."/>
        </authorList>
    </citation>
    <scope>NUCLEOTIDE SEQUENCE</scope>
    <source>
        <strain evidence="1">FACHB-1277</strain>
    </source>
</reference>
<evidence type="ECO:0000313" key="1">
    <source>
        <dbReference type="EMBL" id="MBD2150186.1"/>
    </source>
</evidence>
<gene>
    <name evidence="1" type="ORF">H6F44_08655</name>
</gene>
<sequence>MFFARPMAIGQAVEILANEAVLSESQLKKIITIIEETQTKIKEALSHK</sequence>
<keyword evidence="2" id="KW-1185">Reference proteome</keyword>
<dbReference type="EMBL" id="JACJPY010000020">
    <property type="protein sequence ID" value="MBD2150186.1"/>
    <property type="molecule type" value="Genomic_DNA"/>
</dbReference>
<dbReference type="RefSeq" id="WP_190350551.1">
    <property type="nucleotide sequence ID" value="NZ_JACJPY010000020.1"/>
</dbReference>
<dbReference type="Proteomes" id="UP000631421">
    <property type="component" value="Unassembled WGS sequence"/>
</dbReference>
<protein>
    <submittedName>
        <fullName evidence="1">Uncharacterized protein</fullName>
    </submittedName>
</protein>
<accession>A0A926Z5E8</accession>